<proteinExistence type="predicted"/>
<dbReference type="Proteomes" id="UP001066276">
    <property type="component" value="Chromosome 11"/>
</dbReference>
<accession>A0AAV7LHT7</accession>
<evidence type="ECO:0000313" key="2">
    <source>
        <dbReference type="Proteomes" id="UP001066276"/>
    </source>
</evidence>
<dbReference type="AlphaFoldDB" id="A0AAV7LHT7"/>
<gene>
    <name evidence="1" type="ORF">NDU88_003189</name>
</gene>
<sequence>MRTAAGVVLGARRGAGEPVSTARGRIPTMAEKEDAGGLVLAPETESRGTWVRTGANRPDRRDILVRRSRLPWDLLRGSGSAAGRAGRSAARI</sequence>
<keyword evidence="2" id="KW-1185">Reference proteome</keyword>
<protein>
    <submittedName>
        <fullName evidence="1">Uncharacterized protein</fullName>
    </submittedName>
</protein>
<organism evidence="1 2">
    <name type="scientific">Pleurodeles waltl</name>
    <name type="common">Iberian ribbed newt</name>
    <dbReference type="NCBI Taxonomy" id="8319"/>
    <lineage>
        <taxon>Eukaryota</taxon>
        <taxon>Metazoa</taxon>
        <taxon>Chordata</taxon>
        <taxon>Craniata</taxon>
        <taxon>Vertebrata</taxon>
        <taxon>Euteleostomi</taxon>
        <taxon>Amphibia</taxon>
        <taxon>Batrachia</taxon>
        <taxon>Caudata</taxon>
        <taxon>Salamandroidea</taxon>
        <taxon>Salamandridae</taxon>
        <taxon>Pleurodelinae</taxon>
        <taxon>Pleurodeles</taxon>
    </lineage>
</organism>
<comment type="caution">
    <text evidence="1">The sequence shown here is derived from an EMBL/GenBank/DDBJ whole genome shotgun (WGS) entry which is preliminary data.</text>
</comment>
<reference evidence="1" key="1">
    <citation type="journal article" date="2022" name="bioRxiv">
        <title>Sequencing and chromosome-scale assembly of the giantPleurodeles waltlgenome.</title>
        <authorList>
            <person name="Brown T."/>
            <person name="Elewa A."/>
            <person name="Iarovenko S."/>
            <person name="Subramanian E."/>
            <person name="Araus A.J."/>
            <person name="Petzold A."/>
            <person name="Susuki M."/>
            <person name="Suzuki K.-i.T."/>
            <person name="Hayashi T."/>
            <person name="Toyoda A."/>
            <person name="Oliveira C."/>
            <person name="Osipova E."/>
            <person name="Leigh N.D."/>
            <person name="Simon A."/>
            <person name="Yun M.H."/>
        </authorList>
    </citation>
    <scope>NUCLEOTIDE SEQUENCE</scope>
    <source>
        <strain evidence="1">20211129_DDA</strain>
        <tissue evidence="1">Liver</tissue>
    </source>
</reference>
<evidence type="ECO:0000313" key="1">
    <source>
        <dbReference type="EMBL" id="KAJ1090049.1"/>
    </source>
</evidence>
<name>A0AAV7LHT7_PLEWA</name>
<dbReference type="EMBL" id="JANPWB010000015">
    <property type="protein sequence ID" value="KAJ1090049.1"/>
    <property type="molecule type" value="Genomic_DNA"/>
</dbReference>